<dbReference type="SUPFAM" id="SSF53927">
    <property type="entry name" value="Cytidine deaminase-like"/>
    <property type="match status" value="1"/>
</dbReference>
<evidence type="ECO:0000313" key="5">
    <source>
        <dbReference type="Proteomes" id="UP001168380"/>
    </source>
</evidence>
<evidence type="ECO:0000256" key="1">
    <source>
        <dbReference type="ARBA" id="ARBA00022723"/>
    </source>
</evidence>
<accession>A0ABT8TBG2</accession>
<dbReference type="Pfam" id="PF00383">
    <property type="entry name" value="dCMP_cyt_deam_1"/>
    <property type="match status" value="1"/>
</dbReference>
<reference evidence="4" key="1">
    <citation type="submission" date="2023-07" db="EMBL/GenBank/DDBJ databases">
        <title>Gilvimarinus algae sp. nov., isolated from the surface of Kelp.</title>
        <authorList>
            <person name="Sun Y.Y."/>
            <person name="Gong Y."/>
            <person name="Du Z.J."/>
        </authorList>
    </citation>
    <scope>NUCLEOTIDE SEQUENCE</scope>
    <source>
        <strain evidence="4">SDUM040014</strain>
    </source>
</reference>
<dbReference type="EMBL" id="JAULRT010000035">
    <property type="protein sequence ID" value="MDO3381457.1"/>
    <property type="molecule type" value="Genomic_DNA"/>
</dbReference>
<dbReference type="PANTHER" id="PTHR11079:SF161">
    <property type="entry name" value="CMP_DCMP-TYPE DEAMINASE DOMAIN-CONTAINING PROTEIN"/>
    <property type="match status" value="1"/>
</dbReference>
<dbReference type="GO" id="GO:0052717">
    <property type="term" value="F:tRNA-specific adenosine-34 deaminase activity"/>
    <property type="evidence" value="ECO:0007669"/>
    <property type="project" value="UniProtKB-EC"/>
</dbReference>
<comment type="caution">
    <text evidence="4">The sequence shown here is derived from an EMBL/GenBank/DDBJ whole genome shotgun (WGS) entry which is preliminary data.</text>
</comment>
<dbReference type="Proteomes" id="UP001168380">
    <property type="component" value="Unassembled WGS sequence"/>
</dbReference>
<keyword evidence="2" id="KW-0862">Zinc</keyword>
<evidence type="ECO:0000256" key="2">
    <source>
        <dbReference type="ARBA" id="ARBA00022833"/>
    </source>
</evidence>
<dbReference type="Gene3D" id="3.40.140.10">
    <property type="entry name" value="Cytidine Deaminase, domain 2"/>
    <property type="match status" value="1"/>
</dbReference>
<dbReference type="PANTHER" id="PTHR11079">
    <property type="entry name" value="CYTOSINE DEAMINASE FAMILY MEMBER"/>
    <property type="match status" value="1"/>
</dbReference>
<feature type="domain" description="CMP/dCMP-type deaminase" evidence="3">
    <location>
        <begin position="6"/>
        <end position="129"/>
    </location>
</feature>
<sequence>MESPAEKHRHFLNRCIELATEAAVSGGGPFGALVVKDGRVVAEAYNRVTNDCDPTAHAEVTAIRKACKALGSHQLTGAQLYSSCEPCPMCLGAIYWSRLDGVFYAASQAQAAAAGFDDSLIYREAARPAAERQIPFTHMHLPNSDRPFMQWQAFADKTLY</sequence>
<dbReference type="PROSITE" id="PS00903">
    <property type="entry name" value="CYT_DCMP_DEAMINASES_1"/>
    <property type="match status" value="1"/>
</dbReference>
<gene>
    <name evidence="4" type="ORF">QWI16_04680</name>
</gene>
<dbReference type="CDD" id="cd01285">
    <property type="entry name" value="nucleoside_deaminase"/>
    <property type="match status" value="1"/>
</dbReference>
<keyword evidence="1" id="KW-0479">Metal-binding</keyword>
<dbReference type="InterPro" id="IPR002125">
    <property type="entry name" value="CMP_dCMP_dom"/>
</dbReference>
<dbReference type="InterPro" id="IPR016192">
    <property type="entry name" value="APOBEC/CMP_deaminase_Zn-bd"/>
</dbReference>
<evidence type="ECO:0000313" key="4">
    <source>
        <dbReference type="EMBL" id="MDO3381457.1"/>
    </source>
</evidence>
<dbReference type="PROSITE" id="PS51747">
    <property type="entry name" value="CYT_DCMP_DEAMINASES_2"/>
    <property type="match status" value="1"/>
</dbReference>
<evidence type="ECO:0000259" key="3">
    <source>
        <dbReference type="PROSITE" id="PS51747"/>
    </source>
</evidence>
<keyword evidence="5" id="KW-1185">Reference proteome</keyword>
<protein>
    <submittedName>
        <fullName evidence="4">Nucleoside deaminase</fullName>
        <ecNumber evidence="4">3.5.4.33</ecNumber>
    </submittedName>
</protein>
<dbReference type="RefSeq" id="WP_302711593.1">
    <property type="nucleotide sequence ID" value="NZ_JAULRT010000035.1"/>
</dbReference>
<organism evidence="4 5">
    <name type="scientific">Gilvimarinus algae</name>
    <dbReference type="NCBI Taxonomy" id="3058037"/>
    <lineage>
        <taxon>Bacteria</taxon>
        <taxon>Pseudomonadati</taxon>
        <taxon>Pseudomonadota</taxon>
        <taxon>Gammaproteobacteria</taxon>
        <taxon>Cellvibrionales</taxon>
        <taxon>Cellvibrionaceae</taxon>
        <taxon>Gilvimarinus</taxon>
    </lineage>
</organism>
<proteinExistence type="predicted"/>
<dbReference type="InterPro" id="IPR016193">
    <property type="entry name" value="Cytidine_deaminase-like"/>
</dbReference>
<name>A0ABT8TBG2_9GAMM</name>
<keyword evidence="4" id="KW-0378">Hydrolase</keyword>
<dbReference type="EC" id="3.5.4.33" evidence="4"/>